<keyword evidence="4 9" id="KW-0805">Transcription regulation</keyword>
<evidence type="ECO:0000256" key="4">
    <source>
        <dbReference type="ARBA" id="ARBA00023015"/>
    </source>
</evidence>
<evidence type="ECO:0000256" key="6">
    <source>
        <dbReference type="ARBA" id="ARBA00023163"/>
    </source>
</evidence>
<keyword evidence="13" id="KW-1185">Reference proteome</keyword>
<keyword evidence="5 8" id="KW-0238">DNA-binding</keyword>
<dbReference type="PROSITE" id="PS01361">
    <property type="entry name" value="ZF_DOF_1"/>
    <property type="match status" value="1"/>
</dbReference>
<accession>A0A9Q0CA61</accession>
<dbReference type="InterPro" id="IPR045174">
    <property type="entry name" value="Dof"/>
</dbReference>
<dbReference type="OrthoDB" id="1927254at2759"/>
<dbReference type="GO" id="GO:0005634">
    <property type="term" value="C:nucleus"/>
    <property type="evidence" value="ECO:0007669"/>
    <property type="project" value="UniProtKB-SubCell"/>
</dbReference>
<comment type="subcellular location">
    <subcellularLocation>
        <location evidence="8 9">Nucleus</location>
    </subcellularLocation>
</comment>
<comment type="caution">
    <text evidence="12">The sequence shown here is derived from an EMBL/GenBank/DDBJ whole genome shotgun (WGS) entry which is preliminary data.</text>
</comment>
<protein>
    <recommendedName>
        <fullName evidence="9">Dof zinc finger protein</fullName>
    </recommendedName>
</protein>
<gene>
    <name evidence="12" type="ORF">LUZ63_014314</name>
</gene>
<dbReference type="GO" id="GO:0003700">
    <property type="term" value="F:DNA-binding transcription factor activity"/>
    <property type="evidence" value="ECO:0007669"/>
    <property type="project" value="UniProtKB-UniRule"/>
</dbReference>
<dbReference type="InterPro" id="IPR003851">
    <property type="entry name" value="Znf_Dof"/>
</dbReference>
<feature type="compositionally biased region" description="Polar residues" evidence="10">
    <location>
        <begin position="86"/>
        <end position="96"/>
    </location>
</feature>
<evidence type="ECO:0000256" key="7">
    <source>
        <dbReference type="ARBA" id="ARBA00023242"/>
    </source>
</evidence>
<evidence type="ECO:0000256" key="8">
    <source>
        <dbReference type="PROSITE-ProRule" id="PRU00071"/>
    </source>
</evidence>
<reference evidence="12" key="1">
    <citation type="journal article" date="2022" name="Cell">
        <title>Repeat-based holocentromeres influence genome architecture and karyotype evolution.</title>
        <authorList>
            <person name="Hofstatter P.G."/>
            <person name="Thangavel G."/>
            <person name="Lux T."/>
            <person name="Neumann P."/>
            <person name="Vondrak T."/>
            <person name="Novak P."/>
            <person name="Zhang M."/>
            <person name="Costa L."/>
            <person name="Castellani M."/>
            <person name="Scott A."/>
            <person name="Toegelov H."/>
            <person name="Fuchs J."/>
            <person name="Mata-Sucre Y."/>
            <person name="Dias Y."/>
            <person name="Vanzela A.L.L."/>
            <person name="Huettel B."/>
            <person name="Almeida C.C.S."/>
            <person name="Simkova H."/>
            <person name="Souza G."/>
            <person name="Pedrosa-Harand A."/>
            <person name="Macas J."/>
            <person name="Mayer K.F.X."/>
            <person name="Houben A."/>
            <person name="Marques A."/>
        </authorList>
    </citation>
    <scope>NUCLEOTIDE SEQUENCE</scope>
    <source>
        <strain evidence="12">RhyBre1mFocal</strain>
    </source>
</reference>
<keyword evidence="3 9" id="KW-0862">Zinc</keyword>
<dbReference type="EMBL" id="JAMQYH010000004">
    <property type="protein sequence ID" value="KAJ1690159.1"/>
    <property type="molecule type" value="Genomic_DNA"/>
</dbReference>
<name>A0A9Q0CA61_9POAL</name>
<dbReference type="Pfam" id="PF02701">
    <property type="entry name" value="Zn_ribbon_Dof"/>
    <property type="match status" value="1"/>
</dbReference>
<feature type="region of interest" description="Disordered" evidence="10">
    <location>
        <begin position="1"/>
        <end position="29"/>
    </location>
</feature>
<evidence type="ECO:0000313" key="13">
    <source>
        <dbReference type="Proteomes" id="UP001151287"/>
    </source>
</evidence>
<dbReference type="PROSITE" id="PS50884">
    <property type="entry name" value="ZF_DOF_2"/>
    <property type="match status" value="1"/>
</dbReference>
<comment type="function">
    <text evidence="9">Transcription factor that binds specifically to a 5'-AA[AG]G-3' consensus core sequence.</text>
</comment>
<proteinExistence type="predicted"/>
<keyword evidence="6 9" id="KW-0804">Transcription</keyword>
<feature type="domain" description="Dof-type" evidence="11">
    <location>
        <begin position="27"/>
        <end position="81"/>
    </location>
</feature>
<dbReference type="PANTHER" id="PTHR31992:SF204">
    <property type="entry name" value="DOF ZINC FINGER PROTEIN"/>
    <property type="match status" value="1"/>
</dbReference>
<dbReference type="AlphaFoldDB" id="A0A9Q0CA61"/>
<dbReference type="GO" id="GO:0003677">
    <property type="term" value="F:DNA binding"/>
    <property type="evidence" value="ECO:0007669"/>
    <property type="project" value="UniProtKB-UniRule"/>
</dbReference>
<dbReference type="PANTHER" id="PTHR31992">
    <property type="entry name" value="DOF ZINC FINGER PROTEIN DOF1.4-RELATED"/>
    <property type="match status" value="1"/>
</dbReference>
<evidence type="ECO:0000256" key="5">
    <source>
        <dbReference type="ARBA" id="ARBA00023125"/>
    </source>
</evidence>
<evidence type="ECO:0000256" key="9">
    <source>
        <dbReference type="RuleBase" id="RU369094"/>
    </source>
</evidence>
<dbReference type="GO" id="GO:0008270">
    <property type="term" value="F:zinc ion binding"/>
    <property type="evidence" value="ECO:0007669"/>
    <property type="project" value="UniProtKB-KW"/>
</dbReference>
<keyword evidence="1 9" id="KW-0479">Metal-binding</keyword>
<evidence type="ECO:0000256" key="10">
    <source>
        <dbReference type="SAM" id="MobiDB-lite"/>
    </source>
</evidence>
<evidence type="ECO:0000313" key="12">
    <source>
        <dbReference type="EMBL" id="KAJ1690159.1"/>
    </source>
</evidence>
<keyword evidence="2 8" id="KW-0863">Zinc-finger</keyword>
<organism evidence="12 13">
    <name type="scientific">Rhynchospora breviuscula</name>
    <dbReference type="NCBI Taxonomy" id="2022672"/>
    <lineage>
        <taxon>Eukaryota</taxon>
        <taxon>Viridiplantae</taxon>
        <taxon>Streptophyta</taxon>
        <taxon>Embryophyta</taxon>
        <taxon>Tracheophyta</taxon>
        <taxon>Spermatophyta</taxon>
        <taxon>Magnoliopsida</taxon>
        <taxon>Liliopsida</taxon>
        <taxon>Poales</taxon>
        <taxon>Cyperaceae</taxon>
        <taxon>Cyperoideae</taxon>
        <taxon>Rhynchosporeae</taxon>
        <taxon>Rhynchospora</taxon>
    </lineage>
</organism>
<keyword evidence="7 8" id="KW-0539">Nucleus</keyword>
<evidence type="ECO:0000256" key="2">
    <source>
        <dbReference type="ARBA" id="ARBA00022771"/>
    </source>
</evidence>
<evidence type="ECO:0000256" key="1">
    <source>
        <dbReference type="ARBA" id="ARBA00022723"/>
    </source>
</evidence>
<feature type="region of interest" description="Disordered" evidence="10">
    <location>
        <begin position="72"/>
        <end position="96"/>
    </location>
</feature>
<sequence length="222" mass="23987">MPSVSVETRRRPADEPSIELEPQPQRERCPRCDSTDTKFCYYNNYNTSQPRHFCKSCRRYWTLGGSLRNVPIGGSTRKRLRPSPIPSQISKSNRSSLFPPHAFGSNGLLNSPLAALSVPLPFLHSRVGFELGLGLGSRSGSGPGSDCLNEMGLGFGLGNGPVMWPVSMINEEAGMIGNGDTWKLESGRGEMPMVVPPAMGIWQELAMSAPVETSSGPGAHSL</sequence>
<evidence type="ECO:0000256" key="3">
    <source>
        <dbReference type="ARBA" id="ARBA00022833"/>
    </source>
</evidence>
<evidence type="ECO:0000259" key="11">
    <source>
        <dbReference type="PROSITE" id="PS50884"/>
    </source>
</evidence>
<dbReference type="Proteomes" id="UP001151287">
    <property type="component" value="Unassembled WGS sequence"/>
</dbReference>